<dbReference type="SUPFAM" id="SSF55048">
    <property type="entry name" value="Probable ACP-binding domain of malonyl-CoA ACP transacylase"/>
    <property type="match status" value="1"/>
</dbReference>
<dbReference type="GO" id="GO:0016491">
    <property type="term" value="F:oxidoreductase activity"/>
    <property type="evidence" value="ECO:0007669"/>
    <property type="project" value="UniProtKB-KW"/>
</dbReference>
<dbReference type="InterPro" id="IPR011032">
    <property type="entry name" value="GroES-like_sf"/>
</dbReference>
<reference evidence="13" key="1">
    <citation type="journal article" date="2012" name="Nat. Genet.">
        <title>Lifestyle transitions in plant pathogenic Colletotrichum fungi deciphered by genome and transcriptome analyses.</title>
        <authorList>
            <person name="O'Connell R.J."/>
            <person name="Thon M.R."/>
            <person name="Hacquard S."/>
            <person name="Amyotte S.G."/>
            <person name="Kleemann J."/>
            <person name="Torres M.F."/>
            <person name="Damm U."/>
            <person name="Buiate E.A."/>
            <person name="Epstein L."/>
            <person name="Alkan N."/>
            <person name="Altmueller J."/>
            <person name="Alvarado-Balderrama L."/>
            <person name="Bauser C.A."/>
            <person name="Becker C."/>
            <person name="Birren B.W."/>
            <person name="Chen Z."/>
            <person name="Choi J."/>
            <person name="Crouch J.A."/>
            <person name="Duvick J.P."/>
            <person name="Farman M.A."/>
            <person name="Gan P."/>
            <person name="Heiman D."/>
            <person name="Henrissat B."/>
            <person name="Howard R.J."/>
            <person name="Kabbage M."/>
            <person name="Koch C."/>
            <person name="Kracher B."/>
            <person name="Kubo Y."/>
            <person name="Law A.D."/>
            <person name="Lebrun M.-H."/>
            <person name="Lee Y.-H."/>
            <person name="Miyara I."/>
            <person name="Moore N."/>
            <person name="Neumann U."/>
            <person name="Nordstroem K."/>
            <person name="Panaccione D.G."/>
            <person name="Panstruga R."/>
            <person name="Place M."/>
            <person name="Proctor R.H."/>
            <person name="Prusky D."/>
            <person name="Rech G."/>
            <person name="Reinhardt R."/>
            <person name="Rollins J.A."/>
            <person name="Rounsley S."/>
            <person name="Schardl C.L."/>
            <person name="Schwartz D.C."/>
            <person name="Shenoy N."/>
            <person name="Shirasu K."/>
            <person name="Sikhakolli U.R."/>
            <person name="Stueber K."/>
            <person name="Sukno S.A."/>
            <person name="Sweigard J.A."/>
            <person name="Takano Y."/>
            <person name="Takahara H."/>
            <person name="Trail F."/>
            <person name="van der Does H.C."/>
            <person name="Voll L.M."/>
            <person name="Will I."/>
            <person name="Young S."/>
            <person name="Zeng Q."/>
            <person name="Zhang J."/>
            <person name="Zhou S."/>
            <person name="Dickman M.B."/>
            <person name="Schulze-Lefert P."/>
            <person name="Ver Loren van Themaat E."/>
            <person name="Ma L.-J."/>
            <person name="Vaillancourt L.J."/>
        </authorList>
    </citation>
    <scope>NUCLEOTIDE SEQUENCE [LARGE SCALE GENOMIC DNA]</scope>
    <source>
        <strain evidence="13">M1.001 / M2 / FGSC 10212</strain>
    </source>
</reference>
<evidence type="ECO:0000259" key="10">
    <source>
        <dbReference type="PROSITE" id="PS52004"/>
    </source>
</evidence>
<dbReference type="Pfam" id="PF16197">
    <property type="entry name" value="KAsynt_C_assoc"/>
    <property type="match status" value="1"/>
</dbReference>
<dbReference type="GO" id="GO:0008168">
    <property type="term" value="F:methyltransferase activity"/>
    <property type="evidence" value="ECO:0007669"/>
    <property type="project" value="UniProtKB-KW"/>
</dbReference>
<dbReference type="VEuPathDB" id="FungiDB:GLRG_11893"/>
<evidence type="ECO:0000256" key="8">
    <source>
        <dbReference type="PROSITE-ProRule" id="PRU01363"/>
    </source>
</evidence>
<dbReference type="InterPro" id="IPR042104">
    <property type="entry name" value="PKS_dehydratase_sf"/>
</dbReference>
<dbReference type="Gene3D" id="3.40.47.10">
    <property type="match status" value="1"/>
</dbReference>
<dbReference type="CDD" id="cd05274">
    <property type="entry name" value="KR_FAS_SDR_x"/>
    <property type="match status" value="1"/>
</dbReference>
<proteinExistence type="predicted"/>
<dbReference type="Gene3D" id="1.10.1200.10">
    <property type="entry name" value="ACP-like"/>
    <property type="match status" value="1"/>
</dbReference>
<dbReference type="Pfam" id="PF00109">
    <property type="entry name" value="ketoacyl-synt"/>
    <property type="match status" value="1"/>
</dbReference>
<evidence type="ECO:0000256" key="7">
    <source>
        <dbReference type="ARBA" id="ARBA00023315"/>
    </source>
</evidence>
<feature type="active site" description="Proton donor; for dehydratase activity" evidence="8">
    <location>
        <position position="1121"/>
    </location>
</feature>
<dbReference type="InterPro" id="IPR014043">
    <property type="entry name" value="Acyl_transferase_dom"/>
</dbReference>
<keyword evidence="3" id="KW-0489">Methyltransferase</keyword>
<dbReference type="Pfam" id="PF08659">
    <property type="entry name" value="KR"/>
    <property type="match status" value="1"/>
</dbReference>
<keyword evidence="13" id="KW-1185">Reference proteome</keyword>
<feature type="active site" description="Proton acceptor; for dehydratase activity" evidence="8">
    <location>
        <position position="952"/>
    </location>
</feature>
<evidence type="ECO:0000256" key="3">
    <source>
        <dbReference type="ARBA" id="ARBA00022603"/>
    </source>
</evidence>
<evidence type="ECO:0000313" key="12">
    <source>
        <dbReference type="EMBL" id="EFQ36747.1"/>
    </source>
</evidence>
<dbReference type="PROSITE" id="PS52004">
    <property type="entry name" value="KS3_2"/>
    <property type="match status" value="1"/>
</dbReference>
<evidence type="ECO:0000259" key="9">
    <source>
        <dbReference type="PROSITE" id="PS50075"/>
    </source>
</evidence>
<keyword evidence="1" id="KW-0596">Phosphopantetheine</keyword>
<dbReference type="InterPro" id="IPR013154">
    <property type="entry name" value="ADH-like_N"/>
</dbReference>
<dbReference type="InterPro" id="IPR057326">
    <property type="entry name" value="KR_dom"/>
</dbReference>
<dbReference type="SUPFAM" id="SSF47336">
    <property type="entry name" value="ACP-like"/>
    <property type="match status" value="1"/>
</dbReference>
<dbReference type="GeneID" id="24417256"/>
<organism evidence="13">
    <name type="scientific">Colletotrichum graminicola (strain M1.001 / M2 / FGSC 10212)</name>
    <name type="common">Maize anthracnose fungus</name>
    <name type="synonym">Glomerella graminicola</name>
    <dbReference type="NCBI Taxonomy" id="645133"/>
    <lineage>
        <taxon>Eukaryota</taxon>
        <taxon>Fungi</taxon>
        <taxon>Dikarya</taxon>
        <taxon>Ascomycota</taxon>
        <taxon>Pezizomycotina</taxon>
        <taxon>Sordariomycetes</taxon>
        <taxon>Hypocreomycetidae</taxon>
        <taxon>Glomerellales</taxon>
        <taxon>Glomerellaceae</taxon>
        <taxon>Colletotrichum</taxon>
        <taxon>Colletotrichum graminicola species complex</taxon>
    </lineage>
</organism>
<dbReference type="InterPro" id="IPR009081">
    <property type="entry name" value="PP-bd_ACP"/>
</dbReference>
<dbReference type="InterPro" id="IPR050091">
    <property type="entry name" value="PKS_NRPS_Biosynth_Enz"/>
</dbReference>
<dbReference type="InterPro" id="IPR020843">
    <property type="entry name" value="ER"/>
</dbReference>
<keyword evidence="4" id="KW-0808">Transferase</keyword>
<dbReference type="PANTHER" id="PTHR43775:SF49">
    <property type="entry name" value="SYNTHASE, PUTATIVE (JCVI)-RELATED"/>
    <property type="match status" value="1"/>
</dbReference>
<dbReference type="CDD" id="cd00833">
    <property type="entry name" value="PKS"/>
    <property type="match status" value="1"/>
</dbReference>
<dbReference type="InterPro" id="IPR016039">
    <property type="entry name" value="Thiolase-like"/>
</dbReference>
<evidence type="ECO:0000256" key="5">
    <source>
        <dbReference type="ARBA" id="ARBA00023002"/>
    </source>
</evidence>
<dbReference type="Pfam" id="PF08240">
    <property type="entry name" value="ADH_N"/>
    <property type="match status" value="1"/>
</dbReference>
<dbReference type="PANTHER" id="PTHR43775">
    <property type="entry name" value="FATTY ACID SYNTHASE"/>
    <property type="match status" value="1"/>
</dbReference>
<dbReference type="InterPro" id="IPR049552">
    <property type="entry name" value="PKS_DH_N"/>
</dbReference>
<dbReference type="InterPro" id="IPR020807">
    <property type="entry name" value="PKS_DH"/>
</dbReference>
<dbReference type="SMART" id="SM00822">
    <property type="entry name" value="PKS_KR"/>
    <property type="match status" value="1"/>
</dbReference>
<dbReference type="InterPro" id="IPR036291">
    <property type="entry name" value="NAD(P)-bd_dom_sf"/>
</dbReference>
<dbReference type="CDD" id="cd05195">
    <property type="entry name" value="enoyl_red"/>
    <property type="match status" value="1"/>
</dbReference>
<dbReference type="InterPro" id="IPR029063">
    <property type="entry name" value="SAM-dependent_MTases_sf"/>
</dbReference>
<dbReference type="SUPFAM" id="SSF53335">
    <property type="entry name" value="S-adenosyl-L-methionine-dependent methyltransferases"/>
    <property type="match status" value="1"/>
</dbReference>
<sequence length="2335" mass="256340">MATHKPSNDMETSDGCHNMVTLDDDPVVICGMAMRLPGGVSNSEQLWELLLQKRCASIPIPGSRFNVEGYYSRHPRPGTMHFEKAYILDHVDLDRFDTCHFPFSRKEVEQMDPAQRLLLEITWECLENAGEVNWQGKAVGCYVGSFAEDWTTEMERDTQYFDHYPAGKWDFMLSNRISYVYDFRGPSMTIRTGCSGTLVALNLAEQAVKSGECSSAIIAGCSMFLSGPIATKGSFGTVGATVSPQGICKTFDADCDGLGRGEAVNAIYVKRLSHAVRDGNPIRAIIRSTATQHDGSGSGMLIPNGHAQESLIRHTYDIAGIRDFSKTAFFECHGTGTIVGDPIEVAAVERIFGEHGILIGSAKPNFGHSEGAAALTSIIKATLMLERETIVPNANFEKPNPNISWANGLIKVPTKVQPFPVDRCKRISVNAFGMGGTNTHVILEAYENKDSHINTTSSEESHLLLLSASNPKSLELLQQAYMQYIRERSPNTADLAYTLGIRRSKMAYRSFIIANNKSQSAEPENCGHVVKPKTRQVVFVFNGQGTHWATMGKVLVETSPIFLKCIRRLDTALRNQLPQHLRPSWTIEAELVKDKAQSRFEDSEYAQTCCTAVQIGITDVLRSWSVLPDAISGHSSGEIAGAYAAGVLTAETAIIIAYFRGTVPKRTGIAEQKGTMAAVMLGSDKIANYLVDGVVVGCENSQSRTTISGDQSAVEATVGKVKADGILAKTLNIGFAYHSPHMLPCGPEYEKAIRPFVQSTSTAAPVPFFSSVTGGRVADPTVLADAKYWHQSLVQPVRFHNALRGLLESLGSNRSQAAHPVIVEIGARPALQGPIKEILGDFPDMTASWVPTLEPKSNDGSLLRVAGRLFCEHVNMDYSAFTPPGRTLADVPPYTWAHDESFTAEHRLMKAYQESKFPMHDLLGRRVFETSALEPAWRKVLNIQDVPWLADHVIDGLCIFPFTGYLSIAEEALRQVTPGGVLDSFEARDFIVTKPLQLDPGTPVEIHTRLRRLGDGDATSYSVQITSWKNNIWTEQCHALIRAGPFPHRPLRNIKRSVFPRAISSKFWYDSVQRRGYTYGLTFRGIDNITASPSEMAATACVHSLNNEPTGHYLIHPSATDQCMQMMGIAYCHGLPRHAKYGYRPTSVRHIFICRHESNMSFWATGTAEVSTLDGKLSGTVCAYTNDGRELMTMSGIEATPTVNHVKSTVEMPLLSTVKWHDSATFYPFHEVQGTSEEYLAKVMSVLTHTNPQLRILEIGPGSDTTTTEWLLKHLRPTKGRQMFSEYQYAGLSSEGCEKAKESLGDVDGLEVKSWPSVANDSSNIHGYDVIISNNASQGLTEKLEEYLTLVKTLLRPTGAGVLILFEILQDDEGVAFTKESEPKESHILSALSHAGFDLSWKNESDRLRSPLTLRPLLADVPQHIHIIEPNEKYMLVEQFKSDLSTTSITFQKTAMDNIPPGKDPLVFFLDLAGPYPYNLSNSPEAFVVFMSFIELLLKSQRPMVWITSPCHQGDCKDARYAMIHGFARTLHHEVKDDITVIEVDTKAGDPKIISKALLRILRSLPHRRFGDVFGPPDAEIAIVQGDSFKVPRLQWTTTEEELSLCASQGSGSKSFAKLALGKPQDVSSLQWVNYPLPDAVGPDEIRVEVEVASVSKHDLTLARATIDTRFLSLGQEGAGIVKEVGSGVQDFHVGDRVAFLANGAVASHLDIASANCLRLSDDESLEDAASLPLARVTAYLCVVEFGKIEKGATILLPFVKSLAFLATVQQLKMIEANLYFTIQSSSHRSLLENGLQIPSPFILSDGDLENGPLSNLRADYIIAFGGQESRNLLLRCLSSSGTFLDVLSEPPHSVKEAAPPLQGSQAYRLVQVHQLLQAEPQLIAKALHESQGYKLPFASGKTFEAEQHREALQATSFDFGHAVLRLPTEKTRKQLPMSGLATGLCFRPDASYILVGGLGGLGRTVATWMVEKGAKELIFLSRSAGEGPDTSAFLGELRSQGCDVKTVAGSVVNPEDLIRTIRAAGKPIAGVFQMSMVLGDRALSKMTLQFWVESIAAKVDGTLRLHEALLDHDLDFFVMFSSLSGIVGQIGQLSYNAANTFLDGFAHYRHGMGLAASVVDIGVMGDVGVAARMDGIVRKAEADGCCILNEQDLLGALETSILHSRPQGSSNNKGDKTQIVLGLWTKRPIADPSTHVLWKRDARMGGAHTYNNERHVSKDLQQEDTLETIVRIARTDPGQLRKRATVDLITKVLIDVLSESLARPGIELRPSTILDELGLDSLNTSQLRDWITQYLFVDLPFHEIIRSETVQDLADKVSELMDAEFVMGRQHGNG</sequence>
<dbReference type="Gene3D" id="3.40.50.150">
    <property type="entry name" value="Vaccinia Virus protein VP39"/>
    <property type="match status" value="1"/>
</dbReference>
<evidence type="ECO:0000256" key="6">
    <source>
        <dbReference type="ARBA" id="ARBA00023268"/>
    </source>
</evidence>
<feature type="region of interest" description="C-terminal hotdog fold" evidence="8">
    <location>
        <begin position="1060"/>
        <end position="1208"/>
    </location>
</feature>
<evidence type="ECO:0000313" key="13">
    <source>
        <dbReference type="Proteomes" id="UP000008782"/>
    </source>
</evidence>
<dbReference type="GO" id="GO:0004312">
    <property type="term" value="F:fatty acid synthase activity"/>
    <property type="evidence" value="ECO:0007669"/>
    <property type="project" value="TreeGrafter"/>
</dbReference>
<dbReference type="STRING" id="645133.E3R0V9"/>
<dbReference type="InterPro" id="IPR016035">
    <property type="entry name" value="Acyl_Trfase/lysoPLipase"/>
</dbReference>
<dbReference type="GO" id="GO:0044550">
    <property type="term" value="P:secondary metabolite biosynthetic process"/>
    <property type="evidence" value="ECO:0007669"/>
    <property type="project" value="TreeGrafter"/>
</dbReference>
<keyword evidence="5" id="KW-0560">Oxidoreductase</keyword>
<feature type="domain" description="Ketosynthase family 3 (KS3)" evidence="10">
    <location>
        <begin position="24"/>
        <end position="445"/>
    </location>
</feature>
<dbReference type="GO" id="GO:0031177">
    <property type="term" value="F:phosphopantetheine binding"/>
    <property type="evidence" value="ECO:0007669"/>
    <property type="project" value="InterPro"/>
</dbReference>
<dbReference type="InterPro" id="IPR032821">
    <property type="entry name" value="PKS_assoc"/>
</dbReference>
<evidence type="ECO:0000259" key="11">
    <source>
        <dbReference type="PROSITE" id="PS52019"/>
    </source>
</evidence>
<dbReference type="Gene3D" id="3.40.366.10">
    <property type="entry name" value="Malonyl-Coenzyme A Acyl Carrier Protein, domain 2"/>
    <property type="match status" value="1"/>
</dbReference>
<dbReference type="Pfam" id="PF14765">
    <property type="entry name" value="PS-DH"/>
    <property type="match status" value="1"/>
</dbReference>
<dbReference type="SUPFAM" id="SSF51735">
    <property type="entry name" value="NAD(P)-binding Rossmann-fold domains"/>
    <property type="match status" value="2"/>
</dbReference>
<dbReference type="InterPro" id="IPR036736">
    <property type="entry name" value="ACP-like_sf"/>
</dbReference>
<dbReference type="Proteomes" id="UP000008782">
    <property type="component" value="Unassembled WGS sequence"/>
</dbReference>
<feature type="region of interest" description="N-terminal hotdog fold" evidence="8">
    <location>
        <begin position="920"/>
        <end position="1048"/>
    </location>
</feature>
<dbReference type="Gene3D" id="3.40.50.720">
    <property type="entry name" value="NAD(P)-binding Rossmann-like Domain"/>
    <property type="match status" value="1"/>
</dbReference>
<dbReference type="SUPFAM" id="SSF50129">
    <property type="entry name" value="GroES-like"/>
    <property type="match status" value="1"/>
</dbReference>
<dbReference type="PROSITE" id="PS52019">
    <property type="entry name" value="PKS_MFAS_DH"/>
    <property type="match status" value="1"/>
</dbReference>
<feature type="domain" description="PKS/mFAS DH" evidence="11">
    <location>
        <begin position="920"/>
        <end position="1208"/>
    </location>
</feature>
<dbReference type="EMBL" id="GG697505">
    <property type="protein sequence ID" value="EFQ36747.1"/>
    <property type="molecule type" value="Genomic_DNA"/>
</dbReference>
<dbReference type="InterPro" id="IPR049551">
    <property type="entry name" value="PKS_DH_C"/>
</dbReference>
<dbReference type="SMART" id="SM00826">
    <property type="entry name" value="PKS_DH"/>
    <property type="match status" value="1"/>
</dbReference>
<accession>E3R0V9</accession>
<keyword evidence="7" id="KW-0012">Acyltransferase</keyword>
<dbReference type="Pfam" id="PF00550">
    <property type="entry name" value="PP-binding"/>
    <property type="match status" value="1"/>
</dbReference>
<dbReference type="InterPro" id="IPR016036">
    <property type="entry name" value="Malonyl_transacylase_ACP-bd"/>
</dbReference>
<keyword evidence="2" id="KW-0597">Phosphoprotein</keyword>
<evidence type="ECO:0000256" key="4">
    <source>
        <dbReference type="ARBA" id="ARBA00022679"/>
    </source>
</evidence>
<dbReference type="SUPFAM" id="SSF52151">
    <property type="entry name" value="FabD/lysophospholipase-like"/>
    <property type="match status" value="1"/>
</dbReference>
<dbReference type="Gene3D" id="3.10.129.110">
    <property type="entry name" value="Polyketide synthase dehydratase"/>
    <property type="match status" value="1"/>
</dbReference>
<name>E3R0V9_COLGM</name>
<evidence type="ECO:0000256" key="2">
    <source>
        <dbReference type="ARBA" id="ARBA00022553"/>
    </source>
</evidence>
<dbReference type="Pfam" id="PF00698">
    <property type="entry name" value="Acyl_transf_1"/>
    <property type="match status" value="1"/>
</dbReference>
<dbReference type="InterPro" id="IPR001227">
    <property type="entry name" value="Ac_transferase_dom_sf"/>
</dbReference>
<dbReference type="SMART" id="SM00823">
    <property type="entry name" value="PKS_PP"/>
    <property type="match status" value="1"/>
</dbReference>
<dbReference type="GO" id="GO:0032259">
    <property type="term" value="P:methylation"/>
    <property type="evidence" value="ECO:0007669"/>
    <property type="project" value="UniProtKB-KW"/>
</dbReference>
<dbReference type="eggNOG" id="KOG1202">
    <property type="taxonomic scope" value="Eukaryota"/>
</dbReference>
<gene>
    <name evidence="12" type="ORF">GLRG_11893</name>
</gene>
<protein>
    <submittedName>
        <fullName evidence="12">KR domain-containing protein</fullName>
    </submittedName>
</protein>
<dbReference type="OrthoDB" id="329835at2759"/>
<dbReference type="PROSITE" id="PS50075">
    <property type="entry name" value="CARRIER"/>
    <property type="match status" value="1"/>
</dbReference>
<dbReference type="InterPro" id="IPR014031">
    <property type="entry name" value="Ketoacyl_synth_C"/>
</dbReference>
<dbReference type="InterPro" id="IPR020841">
    <property type="entry name" value="PKS_Beta-ketoAc_synthase_dom"/>
</dbReference>
<dbReference type="RefSeq" id="XP_008100767.1">
    <property type="nucleotide sequence ID" value="XM_008102576.1"/>
</dbReference>
<dbReference type="SMART" id="SM00825">
    <property type="entry name" value="PKS_KS"/>
    <property type="match status" value="1"/>
</dbReference>
<keyword evidence="6" id="KW-0511">Multifunctional enzyme</keyword>
<dbReference type="SMART" id="SM00829">
    <property type="entry name" value="PKS_ER"/>
    <property type="match status" value="1"/>
</dbReference>
<dbReference type="GO" id="GO:0006633">
    <property type="term" value="P:fatty acid biosynthetic process"/>
    <property type="evidence" value="ECO:0007669"/>
    <property type="project" value="TreeGrafter"/>
</dbReference>
<evidence type="ECO:0000256" key="1">
    <source>
        <dbReference type="ARBA" id="ARBA00022450"/>
    </source>
</evidence>
<dbReference type="InterPro" id="IPR013968">
    <property type="entry name" value="PKS_KR"/>
</dbReference>
<dbReference type="SMART" id="SM00827">
    <property type="entry name" value="PKS_AT"/>
    <property type="match status" value="1"/>
</dbReference>
<dbReference type="Pfam" id="PF21089">
    <property type="entry name" value="PKS_DH_N"/>
    <property type="match status" value="1"/>
</dbReference>
<dbReference type="InterPro" id="IPR049900">
    <property type="entry name" value="PKS_mFAS_DH"/>
</dbReference>
<dbReference type="Pfam" id="PF02801">
    <property type="entry name" value="Ketoacyl-synt_C"/>
    <property type="match status" value="1"/>
</dbReference>
<dbReference type="InterPro" id="IPR014030">
    <property type="entry name" value="Ketoacyl_synth_N"/>
</dbReference>
<dbReference type="InterPro" id="IPR020806">
    <property type="entry name" value="PKS_PP-bd"/>
</dbReference>
<feature type="domain" description="Carrier" evidence="9">
    <location>
        <begin position="2244"/>
        <end position="2322"/>
    </location>
</feature>
<dbReference type="HOGENOM" id="CLU_000022_31_1_1"/>
<dbReference type="Gene3D" id="3.90.180.10">
    <property type="entry name" value="Medium-chain alcohol dehydrogenases, catalytic domain"/>
    <property type="match status" value="1"/>
</dbReference>
<dbReference type="SUPFAM" id="SSF53901">
    <property type="entry name" value="Thiolase-like"/>
    <property type="match status" value="1"/>
</dbReference>